<gene>
    <name evidence="2" type="ORF">CICLE_v10020839mg</name>
</gene>
<evidence type="ECO:0000313" key="3">
    <source>
        <dbReference type="Proteomes" id="UP000030687"/>
    </source>
</evidence>
<evidence type="ECO:0000313" key="2">
    <source>
        <dbReference type="EMBL" id="ESR53959.1"/>
    </source>
</evidence>
<name>V4VMB1_CITCL</name>
<sequence length="211" mass="24383">MILFKRDISKDLRLAASASANNYASTCTTVYRHQWQTNINFQVKKMETLEPYSQESERNSKPETENPSTSSVSLSAPPPASVLRLWRPAAQRNVRNQWSKMASYRQQWNLATSSGRSHATSLVNSYLSQRYLPSMELGVLNDMPDIREKASFKLVKQQVILSCTIQVVCYEWNNIKPYLYIQMCSNNSACYIRIFFILLHGLYDSRRGIFF</sequence>
<dbReference type="PANTHER" id="PTHR15827">
    <property type="entry name" value="CYCLIN-DEPENDENT KINASE 2-INTERACTING PROTEIN"/>
    <property type="match status" value="1"/>
</dbReference>
<accession>V4VMB1</accession>
<dbReference type="Gramene" id="ESR53959">
    <property type="protein sequence ID" value="ESR53959"/>
    <property type="gene ID" value="CICLE_v10020839mg"/>
</dbReference>
<dbReference type="Proteomes" id="UP000030687">
    <property type="component" value="Unassembled WGS sequence"/>
</dbReference>
<evidence type="ECO:0000256" key="1">
    <source>
        <dbReference type="SAM" id="MobiDB-lite"/>
    </source>
</evidence>
<dbReference type="KEGG" id="cic:CICLE_v10020839mg"/>
<feature type="compositionally biased region" description="Basic and acidic residues" evidence="1">
    <location>
        <begin position="55"/>
        <end position="64"/>
    </location>
</feature>
<feature type="region of interest" description="Disordered" evidence="1">
    <location>
        <begin position="51"/>
        <end position="78"/>
    </location>
</feature>
<protein>
    <submittedName>
        <fullName evidence="2">Uncharacterized protein</fullName>
    </submittedName>
</protein>
<proteinExistence type="predicted"/>
<reference evidence="2 3" key="1">
    <citation type="submission" date="2013-10" db="EMBL/GenBank/DDBJ databases">
        <authorList>
            <consortium name="International Citrus Genome Consortium"/>
            <person name="Jenkins J."/>
            <person name="Schmutz J."/>
            <person name="Prochnik S."/>
            <person name="Rokhsar D."/>
            <person name="Gmitter F."/>
            <person name="Ollitrault P."/>
            <person name="Machado M."/>
            <person name="Talon M."/>
            <person name="Wincker P."/>
            <person name="Jaillon O."/>
            <person name="Morgante M."/>
        </authorList>
    </citation>
    <scope>NUCLEOTIDE SEQUENCE</scope>
    <source>
        <strain evidence="3">cv. Clemenules</strain>
    </source>
</reference>
<organism evidence="2 3">
    <name type="scientific">Citrus clementina</name>
    <name type="common">Clementine</name>
    <name type="synonym">Citrus deliciosa x Citrus sinensis</name>
    <dbReference type="NCBI Taxonomy" id="85681"/>
    <lineage>
        <taxon>Eukaryota</taxon>
        <taxon>Viridiplantae</taxon>
        <taxon>Streptophyta</taxon>
        <taxon>Embryophyta</taxon>
        <taxon>Tracheophyta</taxon>
        <taxon>Spermatophyta</taxon>
        <taxon>Magnoliopsida</taxon>
        <taxon>eudicotyledons</taxon>
        <taxon>Gunneridae</taxon>
        <taxon>Pentapetalae</taxon>
        <taxon>rosids</taxon>
        <taxon>malvids</taxon>
        <taxon>Sapindales</taxon>
        <taxon>Rutaceae</taxon>
        <taxon>Aurantioideae</taxon>
        <taxon>Citrus</taxon>
    </lineage>
</organism>
<dbReference type="AlphaFoldDB" id="V4VMB1"/>
<keyword evidence="3" id="KW-1185">Reference proteome</keyword>
<dbReference type="PANTHER" id="PTHR15827:SF2">
    <property type="entry name" value="CYCLIN-DEPENDENT KINASE 2-INTERACTING PROTEIN"/>
    <property type="match status" value="1"/>
</dbReference>
<dbReference type="EMBL" id="KI536661">
    <property type="protein sequence ID" value="ESR53959.1"/>
    <property type="molecule type" value="Genomic_DNA"/>
</dbReference>